<dbReference type="Proteomes" id="UP000655044">
    <property type="component" value="Unassembled WGS sequence"/>
</dbReference>
<name>A0A8J3RXB1_PLARO</name>
<evidence type="ECO:0000259" key="1">
    <source>
        <dbReference type="Pfam" id="PF01796"/>
    </source>
</evidence>
<sequence>MSAEATRRIRPVTDRDSAAWWERVRAGELTVQRCDSCGTRRFPARAYCHRCRTAGWSWEAVEPAGRIESWIVSHQPFLPGVREPYVVVMVRPAGAPECVMYGNWRGAEPPHTGQRAEAVFVRVDDELTLIDWRPAD</sequence>
<proteinExistence type="predicted"/>
<dbReference type="AlphaFoldDB" id="A0A8J3RXB1"/>
<organism evidence="3 4">
    <name type="scientific">Planobispora rosea</name>
    <dbReference type="NCBI Taxonomy" id="35762"/>
    <lineage>
        <taxon>Bacteria</taxon>
        <taxon>Bacillati</taxon>
        <taxon>Actinomycetota</taxon>
        <taxon>Actinomycetes</taxon>
        <taxon>Streptosporangiales</taxon>
        <taxon>Streptosporangiaceae</taxon>
        <taxon>Planobispora</taxon>
    </lineage>
</organism>
<keyword evidence="4" id="KW-1185">Reference proteome</keyword>
<dbReference type="PANTHER" id="PTHR34075:SF5">
    <property type="entry name" value="BLR3430 PROTEIN"/>
    <property type="match status" value="1"/>
</dbReference>
<feature type="domain" description="ChsH2 rubredoxin-like zinc ribbon" evidence="2">
    <location>
        <begin position="21"/>
        <end position="54"/>
    </location>
</feature>
<dbReference type="GO" id="GO:0003677">
    <property type="term" value="F:DNA binding"/>
    <property type="evidence" value="ECO:0007669"/>
    <property type="project" value="UniProtKB-KW"/>
</dbReference>
<evidence type="ECO:0000259" key="2">
    <source>
        <dbReference type="Pfam" id="PF12172"/>
    </source>
</evidence>
<reference evidence="3" key="1">
    <citation type="submission" date="2021-01" db="EMBL/GenBank/DDBJ databases">
        <title>Whole genome shotgun sequence of Planobispora rosea NBRC 15558.</title>
        <authorList>
            <person name="Komaki H."/>
            <person name="Tamura T."/>
        </authorList>
    </citation>
    <scope>NUCLEOTIDE SEQUENCE</scope>
    <source>
        <strain evidence="3">NBRC 15558</strain>
    </source>
</reference>
<accession>A0A8J3RXB1</accession>
<feature type="domain" description="ChsH2 C-terminal OB-fold" evidence="1">
    <location>
        <begin position="58"/>
        <end position="121"/>
    </location>
</feature>
<dbReference type="Pfam" id="PF12172">
    <property type="entry name" value="zf-ChsH2"/>
    <property type="match status" value="1"/>
</dbReference>
<dbReference type="Gene3D" id="6.10.30.10">
    <property type="match status" value="1"/>
</dbReference>
<dbReference type="InterPro" id="IPR052513">
    <property type="entry name" value="Thioester_dehydratase-like"/>
</dbReference>
<dbReference type="SUPFAM" id="SSF50249">
    <property type="entry name" value="Nucleic acid-binding proteins"/>
    <property type="match status" value="1"/>
</dbReference>
<dbReference type="InterPro" id="IPR012340">
    <property type="entry name" value="NA-bd_OB-fold"/>
</dbReference>
<dbReference type="InterPro" id="IPR022002">
    <property type="entry name" value="ChsH2_Znr"/>
</dbReference>
<protein>
    <submittedName>
        <fullName evidence="3">DNA-binding protein</fullName>
    </submittedName>
</protein>
<keyword evidence="3" id="KW-0238">DNA-binding</keyword>
<dbReference type="InterPro" id="IPR002878">
    <property type="entry name" value="ChsH2_C"/>
</dbReference>
<dbReference type="Pfam" id="PF01796">
    <property type="entry name" value="OB_ChsH2_C"/>
    <property type="match status" value="1"/>
</dbReference>
<dbReference type="PANTHER" id="PTHR34075">
    <property type="entry name" value="BLR3430 PROTEIN"/>
    <property type="match status" value="1"/>
</dbReference>
<gene>
    <name evidence="3" type="ORF">Pro02_07830</name>
</gene>
<evidence type="ECO:0000313" key="3">
    <source>
        <dbReference type="EMBL" id="GIH82375.1"/>
    </source>
</evidence>
<evidence type="ECO:0000313" key="4">
    <source>
        <dbReference type="Proteomes" id="UP000655044"/>
    </source>
</evidence>
<dbReference type="EMBL" id="BOOI01000006">
    <property type="protein sequence ID" value="GIH82375.1"/>
    <property type="molecule type" value="Genomic_DNA"/>
</dbReference>
<comment type="caution">
    <text evidence="3">The sequence shown here is derived from an EMBL/GenBank/DDBJ whole genome shotgun (WGS) entry which is preliminary data.</text>
</comment>